<keyword evidence="2" id="KW-1185">Reference proteome</keyword>
<dbReference type="PROSITE" id="PS51257">
    <property type="entry name" value="PROKAR_LIPOPROTEIN"/>
    <property type="match status" value="1"/>
</dbReference>
<dbReference type="RefSeq" id="WP_076549986.1">
    <property type="nucleotide sequence ID" value="NZ_FTOL01000001.1"/>
</dbReference>
<sequence length="188" mass="21841">MIKYLWILVTLGMFSCIKDRTVKNKSSKDSVPLMGRNISNVEIENNDSLSENELEGEEEFISEKLFQKWKGEYRYFFQYIDHNGISSDLKANINLIKSDSCVFESWFEDPNDEQHNKNGYLKMLGHIYVSDDKNLKIIFLENTILNGGSPNLDPVFTLINKKNQFYIESFLTSPPHNGIIEMPIQKTK</sequence>
<accession>A0A1N7KTN0</accession>
<name>A0A1N7KTN0_9FLAO</name>
<evidence type="ECO:0000313" key="1">
    <source>
        <dbReference type="EMBL" id="SIS64973.1"/>
    </source>
</evidence>
<protein>
    <recommendedName>
        <fullName evidence="3">Lipoprotein</fullName>
    </recommendedName>
</protein>
<evidence type="ECO:0008006" key="3">
    <source>
        <dbReference type="Google" id="ProtNLM"/>
    </source>
</evidence>
<proteinExistence type="predicted"/>
<gene>
    <name evidence="1" type="ORF">SAMN05421786_101740</name>
</gene>
<dbReference type="EMBL" id="FTOL01000001">
    <property type="protein sequence ID" value="SIS64973.1"/>
    <property type="molecule type" value="Genomic_DNA"/>
</dbReference>
<organism evidence="1 2">
    <name type="scientific">Chryseobacterium ureilyticum</name>
    <dbReference type="NCBI Taxonomy" id="373668"/>
    <lineage>
        <taxon>Bacteria</taxon>
        <taxon>Pseudomonadati</taxon>
        <taxon>Bacteroidota</taxon>
        <taxon>Flavobacteriia</taxon>
        <taxon>Flavobacteriales</taxon>
        <taxon>Weeksellaceae</taxon>
        <taxon>Chryseobacterium group</taxon>
        <taxon>Chryseobacterium</taxon>
    </lineage>
</organism>
<dbReference type="Proteomes" id="UP000186744">
    <property type="component" value="Unassembled WGS sequence"/>
</dbReference>
<dbReference type="AlphaFoldDB" id="A0A1N7KTN0"/>
<evidence type="ECO:0000313" key="2">
    <source>
        <dbReference type="Proteomes" id="UP000186744"/>
    </source>
</evidence>
<dbReference type="OrthoDB" id="1263873at2"/>
<reference evidence="2" key="1">
    <citation type="submission" date="2017-01" db="EMBL/GenBank/DDBJ databases">
        <authorList>
            <person name="Varghese N."/>
            <person name="Submissions S."/>
        </authorList>
    </citation>
    <scope>NUCLEOTIDE SEQUENCE [LARGE SCALE GENOMIC DNA]</scope>
    <source>
        <strain evidence="2">DSM 18017</strain>
    </source>
</reference>